<dbReference type="KEGG" id="nve:5513280"/>
<gene>
    <name evidence="3" type="ORF">NEMVEDRAFT_v1g232676</name>
</gene>
<feature type="transmembrane region" description="Helical" evidence="2">
    <location>
        <begin position="182"/>
        <end position="202"/>
    </location>
</feature>
<dbReference type="HOGENOM" id="CLU_875227_0_0_1"/>
<protein>
    <submittedName>
        <fullName evidence="3">Uncharacterized protein</fullName>
    </submittedName>
</protein>
<proteinExistence type="predicted"/>
<organism evidence="3 4">
    <name type="scientific">Nematostella vectensis</name>
    <name type="common">Starlet sea anemone</name>
    <dbReference type="NCBI Taxonomy" id="45351"/>
    <lineage>
        <taxon>Eukaryota</taxon>
        <taxon>Metazoa</taxon>
        <taxon>Cnidaria</taxon>
        <taxon>Anthozoa</taxon>
        <taxon>Hexacorallia</taxon>
        <taxon>Actiniaria</taxon>
        <taxon>Edwardsiidae</taxon>
        <taxon>Nematostella</taxon>
    </lineage>
</organism>
<accession>A7S4D7</accession>
<feature type="transmembrane region" description="Helical" evidence="2">
    <location>
        <begin position="76"/>
        <end position="98"/>
    </location>
</feature>
<dbReference type="PANTHER" id="PTHR39952">
    <property type="entry name" value="FI02073P"/>
    <property type="match status" value="1"/>
</dbReference>
<feature type="transmembrane region" description="Helical" evidence="2">
    <location>
        <begin position="105"/>
        <end position="128"/>
    </location>
</feature>
<dbReference type="OrthoDB" id="8194427at2759"/>
<feature type="region of interest" description="Disordered" evidence="1">
    <location>
        <begin position="255"/>
        <end position="282"/>
    </location>
</feature>
<keyword evidence="2" id="KW-0472">Membrane</keyword>
<dbReference type="PANTHER" id="PTHR39952:SF1">
    <property type="match status" value="1"/>
</dbReference>
<keyword evidence="4" id="KW-1185">Reference proteome</keyword>
<evidence type="ECO:0000256" key="1">
    <source>
        <dbReference type="SAM" id="MobiDB-lite"/>
    </source>
</evidence>
<name>A7S4D7_NEMVE</name>
<dbReference type="AlphaFoldDB" id="A7S4D7"/>
<keyword evidence="2" id="KW-0812">Transmembrane</keyword>
<dbReference type="OMA" id="VENSCKC"/>
<dbReference type="Proteomes" id="UP000001593">
    <property type="component" value="Unassembled WGS sequence"/>
</dbReference>
<dbReference type="PhylomeDB" id="A7S4D7"/>
<evidence type="ECO:0000256" key="2">
    <source>
        <dbReference type="SAM" id="Phobius"/>
    </source>
</evidence>
<evidence type="ECO:0000313" key="4">
    <source>
        <dbReference type="Proteomes" id="UP000001593"/>
    </source>
</evidence>
<reference evidence="3 4" key="1">
    <citation type="journal article" date="2007" name="Science">
        <title>Sea anemone genome reveals ancestral eumetazoan gene repertoire and genomic organization.</title>
        <authorList>
            <person name="Putnam N.H."/>
            <person name="Srivastava M."/>
            <person name="Hellsten U."/>
            <person name="Dirks B."/>
            <person name="Chapman J."/>
            <person name="Salamov A."/>
            <person name="Terry A."/>
            <person name="Shapiro H."/>
            <person name="Lindquist E."/>
            <person name="Kapitonov V.V."/>
            <person name="Jurka J."/>
            <person name="Genikhovich G."/>
            <person name="Grigoriev I.V."/>
            <person name="Lucas S.M."/>
            <person name="Steele R.E."/>
            <person name="Finnerty J.R."/>
            <person name="Technau U."/>
            <person name="Martindale M.Q."/>
            <person name="Rokhsar D.S."/>
        </authorList>
    </citation>
    <scope>NUCLEOTIDE SEQUENCE [LARGE SCALE GENOMIC DNA]</scope>
    <source>
        <strain evidence="4">CH2 X CH6</strain>
    </source>
</reference>
<feature type="transmembrane region" description="Helical" evidence="2">
    <location>
        <begin position="40"/>
        <end position="64"/>
    </location>
</feature>
<dbReference type="InParanoid" id="A7S4D7"/>
<evidence type="ECO:0000313" key="3">
    <source>
        <dbReference type="EMBL" id="EDO41457.1"/>
    </source>
</evidence>
<sequence length="318" mass="34598">MAKKSRTDGAEHIVRMSSKEVSVTRDGKERKACGCCSKRYVGLPVIGAALFAVGALLGVGYFSVRSVTASISLTENSVPSCVTGGLLVLNGINTMILFKRRPRCLIISSIILTVVGALFCFAGAMHTLSTVSPMISSFDRCQYFTTETTCKCFHRSELRQVSYIFRGAKNCKVIQYTLSNMVYGISGIYGAGLAVCLIAAVMESRLLCPKRRSKLAFSRSDGDGKCMVSSRQSQTSQTNLTLSCSEAELVSATCSDESHSAPTSGSSSQRPSRQEGQSSTYTVHEMPCQHYVSIPRRDFCMNFESSNTRHDPPPPYTE</sequence>
<keyword evidence="2" id="KW-1133">Transmembrane helix</keyword>
<dbReference type="EMBL" id="DS469577">
    <property type="protein sequence ID" value="EDO41457.1"/>
    <property type="molecule type" value="Genomic_DNA"/>
</dbReference>